<name>A0A413F974_9FIRM</name>
<evidence type="ECO:0000313" key="3">
    <source>
        <dbReference type="Proteomes" id="UP000283880"/>
    </source>
</evidence>
<reference evidence="2 3" key="1">
    <citation type="submission" date="2018-08" db="EMBL/GenBank/DDBJ databases">
        <title>A genome reference for cultivated species of the human gut microbiota.</title>
        <authorList>
            <person name="Zou Y."/>
            <person name="Xue W."/>
            <person name="Luo G."/>
        </authorList>
    </citation>
    <scope>NUCLEOTIDE SEQUENCE [LARGE SCALE GENOMIC DNA]</scope>
    <source>
        <strain evidence="2 3">AF04-15</strain>
    </source>
</reference>
<evidence type="ECO:0000256" key="1">
    <source>
        <dbReference type="SAM" id="MobiDB-lite"/>
    </source>
</evidence>
<accession>A0A413F974</accession>
<gene>
    <name evidence="2" type="ORF">DWV29_22720</name>
</gene>
<protein>
    <submittedName>
        <fullName evidence="2">Uncharacterized protein</fullName>
    </submittedName>
</protein>
<sequence length="115" mass="13116">MEENMAYFDSPKNRVLWEMELKDLRKQKADFEAGRLHDYAGAQKGLHAGAELRRPVTLEQLEREEAAASKSARREAVGPRQRDMEKSALKASERSRDAPERPRAPVLRSNNAKGR</sequence>
<feature type="region of interest" description="Disordered" evidence="1">
    <location>
        <begin position="63"/>
        <end position="115"/>
    </location>
</feature>
<dbReference type="Proteomes" id="UP000283880">
    <property type="component" value="Unassembled WGS sequence"/>
</dbReference>
<feature type="compositionally biased region" description="Basic and acidic residues" evidence="1">
    <location>
        <begin position="63"/>
        <end position="103"/>
    </location>
</feature>
<proteinExistence type="predicted"/>
<dbReference type="AlphaFoldDB" id="A0A413F974"/>
<organism evidence="2 3">
    <name type="scientific">Enterocloster asparagiformis</name>
    <dbReference type="NCBI Taxonomy" id="333367"/>
    <lineage>
        <taxon>Bacteria</taxon>
        <taxon>Bacillati</taxon>
        <taxon>Bacillota</taxon>
        <taxon>Clostridia</taxon>
        <taxon>Lachnospirales</taxon>
        <taxon>Lachnospiraceae</taxon>
        <taxon>Enterocloster</taxon>
    </lineage>
</organism>
<comment type="caution">
    <text evidence="2">The sequence shown here is derived from an EMBL/GenBank/DDBJ whole genome shotgun (WGS) entry which is preliminary data.</text>
</comment>
<dbReference type="EMBL" id="QSBM01000021">
    <property type="protein sequence ID" value="RGX24582.1"/>
    <property type="molecule type" value="Genomic_DNA"/>
</dbReference>
<evidence type="ECO:0000313" key="2">
    <source>
        <dbReference type="EMBL" id="RGX24582.1"/>
    </source>
</evidence>